<organism evidence="1">
    <name type="scientific">hydrothermal vent metagenome</name>
    <dbReference type="NCBI Taxonomy" id="652676"/>
    <lineage>
        <taxon>unclassified sequences</taxon>
        <taxon>metagenomes</taxon>
        <taxon>ecological metagenomes</taxon>
    </lineage>
</organism>
<evidence type="ECO:0008006" key="2">
    <source>
        <dbReference type="Google" id="ProtNLM"/>
    </source>
</evidence>
<dbReference type="EMBL" id="UOEL01000115">
    <property type="protein sequence ID" value="VAW14179.1"/>
    <property type="molecule type" value="Genomic_DNA"/>
</dbReference>
<name>A0A3B0TPM5_9ZZZZ</name>
<dbReference type="SUPFAM" id="SSF53137">
    <property type="entry name" value="Translational machinery components"/>
    <property type="match status" value="1"/>
</dbReference>
<protein>
    <recommendedName>
        <fullName evidence="2">Host attachment protein</fullName>
    </recommendedName>
</protein>
<dbReference type="AlphaFoldDB" id="A0A3B0TPM5"/>
<evidence type="ECO:0000313" key="1">
    <source>
        <dbReference type="EMBL" id="VAW14179.1"/>
    </source>
</evidence>
<dbReference type="InterPro" id="IPR042226">
    <property type="entry name" value="eFR1_2_sf"/>
</dbReference>
<reference evidence="1" key="1">
    <citation type="submission" date="2018-06" db="EMBL/GenBank/DDBJ databases">
        <authorList>
            <person name="Zhirakovskaya E."/>
        </authorList>
    </citation>
    <scope>NUCLEOTIDE SEQUENCE</scope>
</reference>
<accession>A0A3B0TPM5</accession>
<sequence length="136" mass="15584">MKRIGIWMDKEKALIVILTDNSEKLRTVNSEVDFFNPKGGSGTRFKGGPQDVIQDSKYLEREKHQLRTYFAKLADSIEDADEIALFGPADIAQKFRKELKKSHKHLSAKIKTVKKVDSMTENQIKALVRNFFVEKA</sequence>
<gene>
    <name evidence="1" type="ORF">MNBD_BACTEROID03-745</name>
</gene>
<proteinExistence type="predicted"/>
<dbReference type="Gene3D" id="3.30.420.60">
    <property type="entry name" value="eRF1 domain 2"/>
    <property type="match status" value="1"/>
</dbReference>